<sequence>MTTSSSRAACIRRLSTQRGVSAAELGAHASRAAAPERHADAVVGGVLRRKLQQLQLCVVLGTLQEMGRPSQANAAPGSCRRREAVHDSSGHTMEVVDGLTGELRSAQIYVAVLGAWNYTYAEANLSQSLPDWIASRSGICVFRRRGPADGERQPEGRHHSACFHEPMVNWTYADLARHYRTAIVPARPYRPTDKAKVEVGSKSSGHGFWRACATTASSRSSPSTRQSTRSLRAERSISPELGAKSGTVRGARSSGAHPLPG</sequence>
<organism evidence="2 3">
    <name type="scientific">Bradyrhizobium sacchari</name>
    <dbReference type="NCBI Taxonomy" id="1399419"/>
    <lineage>
        <taxon>Bacteria</taxon>
        <taxon>Pseudomonadati</taxon>
        <taxon>Pseudomonadota</taxon>
        <taxon>Alphaproteobacteria</taxon>
        <taxon>Hyphomicrobiales</taxon>
        <taxon>Nitrobacteraceae</taxon>
        <taxon>Bradyrhizobium</taxon>
    </lineage>
</organism>
<evidence type="ECO:0000313" key="2">
    <source>
        <dbReference type="EMBL" id="TWB66035.1"/>
    </source>
</evidence>
<evidence type="ECO:0000256" key="1">
    <source>
        <dbReference type="SAM" id="MobiDB-lite"/>
    </source>
</evidence>
<feature type="compositionally biased region" description="Low complexity" evidence="1">
    <location>
        <begin position="213"/>
        <end position="230"/>
    </location>
</feature>
<evidence type="ECO:0008006" key="4">
    <source>
        <dbReference type="Google" id="ProtNLM"/>
    </source>
</evidence>
<keyword evidence="3" id="KW-1185">Reference proteome</keyword>
<dbReference type="AlphaFoldDB" id="A0A560HP42"/>
<name>A0A560HP42_9BRAD</name>
<feature type="region of interest" description="Disordered" evidence="1">
    <location>
        <begin position="213"/>
        <end position="261"/>
    </location>
</feature>
<protein>
    <recommendedName>
        <fullName evidence="4">Integrase-like protein</fullName>
    </recommendedName>
</protein>
<accession>A0A560HP42</accession>
<reference evidence="2 3" key="1">
    <citation type="submission" date="2019-06" db="EMBL/GenBank/DDBJ databases">
        <title>Genomic Encyclopedia of Type Strains, Phase IV (KMG-V): Genome sequencing to study the core and pangenomes of soil and plant-associated prokaryotes.</title>
        <authorList>
            <person name="Whitman W."/>
        </authorList>
    </citation>
    <scope>NUCLEOTIDE SEQUENCE [LARGE SCALE GENOMIC DNA]</scope>
    <source>
        <strain evidence="2 3">BR 10556</strain>
    </source>
</reference>
<dbReference type="Proteomes" id="UP000315914">
    <property type="component" value="Unassembled WGS sequence"/>
</dbReference>
<evidence type="ECO:0000313" key="3">
    <source>
        <dbReference type="Proteomes" id="UP000315914"/>
    </source>
</evidence>
<dbReference type="EMBL" id="VITW01000019">
    <property type="protein sequence ID" value="TWB66035.1"/>
    <property type="molecule type" value="Genomic_DNA"/>
</dbReference>
<comment type="caution">
    <text evidence="2">The sequence shown here is derived from an EMBL/GenBank/DDBJ whole genome shotgun (WGS) entry which is preliminary data.</text>
</comment>
<gene>
    <name evidence="2" type="ORF">FBZ95_11932</name>
</gene>
<proteinExistence type="predicted"/>